<keyword evidence="1" id="KW-0812">Transmembrane</keyword>
<proteinExistence type="predicted"/>
<keyword evidence="1" id="KW-0472">Membrane</keyword>
<feature type="transmembrane region" description="Helical" evidence="1">
    <location>
        <begin position="233"/>
        <end position="251"/>
    </location>
</feature>
<sequence>MKKLNQMRMANDQQLKQIHGTDYAYTETVVIYLRGALRKNPYAVEHAISDLLTTLIDAQTAGRKVSTFFGDDPETAADNILKELPPAPLDYFVSLFWPFAMFPLIDGILMMVVDHETRLLLTDFFPMLIVSLGLFGISFGRGISFNRLSRKTIRRVLISLFLIVGLPLLIGYVSNHVFNLSFSSTTLIPICGGFVFLNLGLAACFRKNALLFLGWSAIWAFTAATLFLPISELSVGLAFVGLGACLLLLFYRPESQSHLEVS</sequence>
<protein>
    <submittedName>
        <fullName evidence="2">Uncharacterized protein</fullName>
    </submittedName>
</protein>
<evidence type="ECO:0000256" key="1">
    <source>
        <dbReference type="SAM" id="Phobius"/>
    </source>
</evidence>
<feature type="transmembrane region" description="Helical" evidence="1">
    <location>
        <begin position="209"/>
        <end position="227"/>
    </location>
</feature>
<dbReference type="SUPFAM" id="SSF158560">
    <property type="entry name" value="BH3980-like"/>
    <property type="match status" value="1"/>
</dbReference>
<reference evidence="3" key="1">
    <citation type="submission" date="2014-05" db="EMBL/GenBank/DDBJ databases">
        <title>Whole genome sequencing of Lactobacillus casei NRIC0644.</title>
        <authorList>
            <person name="Atarashi H."/>
            <person name="Yoshida Y."/>
            <person name="Fujimura S."/>
            <person name="Tanaka N."/>
            <person name="Shiwa Y."/>
            <person name="Yoshikawa H."/>
            <person name="Okada S."/>
            <person name="Nakagawa J."/>
        </authorList>
    </citation>
    <scope>NUCLEOTIDE SEQUENCE [LARGE SCALE GENOMIC DNA]</scope>
    <source>
        <strain evidence="3">NRIC0644</strain>
    </source>
</reference>
<dbReference type="AlphaFoldDB" id="A0A0C9NUD4"/>
<comment type="caution">
    <text evidence="2">The sequence shown here is derived from an EMBL/GenBank/DDBJ whole genome shotgun (WGS) entry which is preliminary data.</text>
</comment>
<feature type="transmembrane region" description="Helical" evidence="1">
    <location>
        <begin position="91"/>
        <end position="112"/>
    </location>
</feature>
<keyword evidence="1" id="KW-1133">Transmembrane helix</keyword>
<organism evidence="2 3">
    <name type="scientific">Lacticaseibacillus paracasei NRIC 0644</name>
    <dbReference type="NCBI Taxonomy" id="1435038"/>
    <lineage>
        <taxon>Bacteria</taxon>
        <taxon>Bacillati</taxon>
        <taxon>Bacillota</taxon>
        <taxon>Bacilli</taxon>
        <taxon>Lactobacillales</taxon>
        <taxon>Lactobacillaceae</taxon>
        <taxon>Lacticaseibacillus</taxon>
    </lineage>
</organism>
<dbReference type="EMBL" id="BAYM01000009">
    <property type="protein sequence ID" value="GAN35540.1"/>
    <property type="molecule type" value="Genomic_DNA"/>
</dbReference>
<dbReference type="RefSeq" id="WP_003580841.1">
    <property type="nucleotide sequence ID" value="NZ_BAYM01000009.1"/>
</dbReference>
<gene>
    <name evidence="2" type="ORF">LC0644_0129</name>
</gene>
<feature type="transmembrane region" description="Helical" evidence="1">
    <location>
        <begin position="180"/>
        <end position="202"/>
    </location>
</feature>
<accession>A0A0C9NUD4</accession>
<feature type="transmembrane region" description="Helical" evidence="1">
    <location>
        <begin position="156"/>
        <end position="174"/>
    </location>
</feature>
<dbReference type="Proteomes" id="UP000032552">
    <property type="component" value="Unassembled WGS sequence"/>
</dbReference>
<name>A0A0C9NUD4_LACPA</name>
<evidence type="ECO:0000313" key="3">
    <source>
        <dbReference type="Proteomes" id="UP000032552"/>
    </source>
</evidence>
<evidence type="ECO:0000313" key="2">
    <source>
        <dbReference type="EMBL" id="GAN35540.1"/>
    </source>
</evidence>
<feature type="transmembrane region" description="Helical" evidence="1">
    <location>
        <begin position="124"/>
        <end position="144"/>
    </location>
</feature>